<feature type="domain" description="Heterokaryon incompatibility" evidence="2">
    <location>
        <begin position="67"/>
        <end position="223"/>
    </location>
</feature>
<keyword evidence="4" id="KW-1185">Reference proteome</keyword>
<reference evidence="3 4" key="1">
    <citation type="submission" date="2023-08" db="EMBL/GenBank/DDBJ databases">
        <title>Black Yeasts Isolated from many extreme environments.</title>
        <authorList>
            <person name="Coleine C."/>
            <person name="Stajich J.E."/>
            <person name="Selbmann L."/>
        </authorList>
    </citation>
    <scope>NUCLEOTIDE SEQUENCE [LARGE SCALE GENOMIC DNA]</scope>
    <source>
        <strain evidence="3 4">CCFEE 5792</strain>
    </source>
</reference>
<dbReference type="PANTHER" id="PTHR24148">
    <property type="entry name" value="ANKYRIN REPEAT DOMAIN-CONTAINING PROTEIN 39 HOMOLOG-RELATED"/>
    <property type="match status" value="1"/>
</dbReference>
<evidence type="ECO:0000256" key="1">
    <source>
        <dbReference type="SAM" id="MobiDB-lite"/>
    </source>
</evidence>
<dbReference type="InterPro" id="IPR010730">
    <property type="entry name" value="HET"/>
</dbReference>
<sequence length="767" mass="85219">MNDEFRHERLKLPGGFMRLLQIQGNTSGSGSGSTTTTSGIGNANNKSQKDIISLRITQYAIHRLPQYVAISYTWGSALATRPIRVNGRPFHVRQNLWHLLWHLRQRGESRFLWIDALCIDQKNLEERNFHVQLMGNIYDKAVTAIVWLGLPSDDRRQARVLEFIGEMATFGQGKRGRGAIVDESDVVAKFRQQFLTEASVQRWANVLELCRGTYWTRTWIIQEFLQASNIQVLCGTASLEWSCFEDVVRMMRKVSTASQQQQFVLPMFTTQFMQTLPVRLTTRRIFHTSSTLEELISEFYDSRCAERRDKIYGILGIADDCGEKVIPPDTITHSGPRPDYSKHILEVYFEVFDYLLSPANPGNSTLQAVYLTQKSLELTETDLKSYVNYLTQQQQREAKVTAPPSPLSSLELRRLQSTTPLRPDYINIISEVLPGWTSMRDLRQRLEQVDWARYVGHDIKRKSLATRLSSSGSVSGLTPAMTFTALSSPSRRKSSFNSGLAEPASTSSPSRRKSSFNAALGEPTATLTGAGSSGATTPTGRPVRAPLPVDMIDNIVYMAEHASDTLHTLYNYSQRTEESSSSDQTPIATHMNKIPLQHIALSAHEKRAHHNAELHKPSIIIESLPGQGVDPVRVGFACTEARAGDLIAQFTGLQQTLVLRRVDTSSGVSLMVVGAARMVTHVGLAERGFHHAAKGAVARDGKAEQGELWSGCVVSSQVDSVTAGVADVVLSGDDGADKNGDELGSVNTDLSHYTIDIDPVSWWEILR</sequence>
<dbReference type="EMBL" id="JAVRRD010000002">
    <property type="protein sequence ID" value="KAK5062671.1"/>
    <property type="molecule type" value="Genomic_DNA"/>
</dbReference>
<gene>
    <name evidence="3" type="ORF">LTR84_004744</name>
</gene>
<feature type="compositionally biased region" description="Low complexity" evidence="1">
    <location>
        <begin position="523"/>
        <end position="540"/>
    </location>
</feature>
<name>A0AAV9NPF0_9EURO</name>
<protein>
    <recommendedName>
        <fullName evidence="2">Heterokaryon incompatibility domain-containing protein</fullName>
    </recommendedName>
</protein>
<evidence type="ECO:0000313" key="4">
    <source>
        <dbReference type="Proteomes" id="UP001358417"/>
    </source>
</evidence>
<organism evidence="3 4">
    <name type="scientific">Exophiala bonariae</name>
    <dbReference type="NCBI Taxonomy" id="1690606"/>
    <lineage>
        <taxon>Eukaryota</taxon>
        <taxon>Fungi</taxon>
        <taxon>Dikarya</taxon>
        <taxon>Ascomycota</taxon>
        <taxon>Pezizomycotina</taxon>
        <taxon>Eurotiomycetes</taxon>
        <taxon>Chaetothyriomycetidae</taxon>
        <taxon>Chaetothyriales</taxon>
        <taxon>Herpotrichiellaceae</taxon>
        <taxon>Exophiala</taxon>
    </lineage>
</organism>
<comment type="caution">
    <text evidence="3">The sequence shown here is derived from an EMBL/GenBank/DDBJ whole genome shotgun (WGS) entry which is preliminary data.</text>
</comment>
<evidence type="ECO:0000313" key="3">
    <source>
        <dbReference type="EMBL" id="KAK5062671.1"/>
    </source>
</evidence>
<dbReference type="InterPro" id="IPR052895">
    <property type="entry name" value="HetReg/Transcr_Mod"/>
</dbReference>
<dbReference type="GeneID" id="89972922"/>
<dbReference type="RefSeq" id="XP_064710943.1">
    <property type="nucleotide sequence ID" value="XM_064848319.1"/>
</dbReference>
<dbReference type="AlphaFoldDB" id="A0AAV9NPF0"/>
<proteinExistence type="predicted"/>
<accession>A0AAV9NPF0</accession>
<feature type="region of interest" description="Disordered" evidence="1">
    <location>
        <begin position="485"/>
        <end position="546"/>
    </location>
</feature>
<dbReference type="Pfam" id="PF06985">
    <property type="entry name" value="HET"/>
    <property type="match status" value="1"/>
</dbReference>
<dbReference type="Proteomes" id="UP001358417">
    <property type="component" value="Unassembled WGS sequence"/>
</dbReference>
<evidence type="ECO:0000259" key="2">
    <source>
        <dbReference type="Pfam" id="PF06985"/>
    </source>
</evidence>
<dbReference type="PANTHER" id="PTHR24148:SF64">
    <property type="entry name" value="HETEROKARYON INCOMPATIBILITY DOMAIN-CONTAINING PROTEIN"/>
    <property type="match status" value="1"/>
</dbReference>